<name>A0A8J7WAW6_9RHOB</name>
<protein>
    <submittedName>
        <fullName evidence="1">Uncharacterized protein</fullName>
    </submittedName>
</protein>
<dbReference type="AlphaFoldDB" id="A0A8J7WAW6"/>
<proteinExistence type="predicted"/>
<gene>
    <name evidence="1" type="ORF">KB874_03070</name>
</gene>
<comment type="caution">
    <text evidence="1">The sequence shown here is derived from an EMBL/GenBank/DDBJ whole genome shotgun (WGS) entry which is preliminary data.</text>
</comment>
<dbReference type="Proteomes" id="UP000681356">
    <property type="component" value="Unassembled WGS sequence"/>
</dbReference>
<reference evidence="1" key="1">
    <citation type="submission" date="2021-04" db="EMBL/GenBank/DDBJ databases">
        <authorList>
            <person name="Yoon J."/>
        </authorList>
    </citation>
    <scope>NUCLEOTIDE SEQUENCE</scope>
    <source>
        <strain evidence="1">KMU-90</strain>
    </source>
</reference>
<dbReference type="EMBL" id="JAGTUU010000001">
    <property type="protein sequence ID" value="MBS0123104.1"/>
    <property type="molecule type" value="Genomic_DNA"/>
</dbReference>
<organism evidence="1 2">
    <name type="scientific">Thetidibacter halocola</name>
    <dbReference type="NCBI Taxonomy" id="2827239"/>
    <lineage>
        <taxon>Bacteria</taxon>
        <taxon>Pseudomonadati</taxon>
        <taxon>Pseudomonadota</taxon>
        <taxon>Alphaproteobacteria</taxon>
        <taxon>Rhodobacterales</taxon>
        <taxon>Roseobacteraceae</taxon>
        <taxon>Thetidibacter</taxon>
    </lineage>
</organism>
<evidence type="ECO:0000313" key="2">
    <source>
        <dbReference type="Proteomes" id="UP000681356"/>
    </source>
</evidence>
<keyword evidence="2" id="KW-1185">Reference proteome</keyword>
<evidence type="ECO:0000313" key="1">
    <source>
        <dbReference type="EMBL" id="MBS0123104.1"/>
    </source>
</evidence>
<accession>A0A8J7WAW6</accession>
<sequence length="80" mass="9136">MGADRVVAISKHRVVLAELTHKITLAERRLAVEKDIPQPAGRYPLTEQQIAWRSYEDRLAQDADGRKQHRAYARLTIDDG</sequence>